<accession>A0ABD1HWK2</accession>
<evidence type="ECO:0000256" key="1">
    <source>
        <dbReference type="SAM" id="MobiDB-lite"/>
    </source>
</evidence>
<comment type="caution">
    <text evidence="2">The sequence shown here is derived from an EMBL/GenBank/DDBJ whole genome shotgun (WGS) entry which is preliminary data.</text>
</comment>
<organism evidence="2 3">
    <name type="scientific">Salvia divinorum</name>
    <name type="common">Maria pastora</name>
    <name type="synonym">Diviner's sage</name>
    <dbReference type="NCBI Taxonomy" id="28513"/>
    <lineage>
        <taxon>Eukaryota</taxon>
        <taxon>Viridiplantae</taxon>
        <taxon>Streptophyta</taxon>
        <taxon>Embryophyta</taxon>
        <taxon>Tracheophyta</taxon>
        <taxon>Spermatophyta</taxon>
        <taxon>Magnoliopsida</taxon>
        <taxon>eudicotyledons</taxon>
        <taxon>Gunneridae</taxon>
        <taxon>Pentapetalae</taxon>
        <taxon>asterids</taxon>
        <taxon>lamiids</taxon>
        <taxon>Lamiales</taxon>
        <taxon>Lamiaceae</taxon>
        <taxon>Nepetoideae</taxon>
        <taxon>Mentheae</taxon>
        <taxon>Salviinae</taxon>
        <taxon>Salvia</taxon>
        <taxon>Salvia subgen. Calosphace</taxon>
    </lineage>
</organism>
<gene>
    <name evidence="2" type="ORF">AAHA92_10231</name>
</gene>
<reference evidence="2 3" key="1">
    <citation type="submission" date="2024-06" db="EMBL/GenBank/DDBJ databases">
        <title>A chromosome level genome sequence of Diviner's sage (Salvia divinorum).</title>
        <authorList>
            <person name="Ford S.A."/>
            <person name="Ro D.-K."/>
            <person name="Ness R.W."/>
            <person name="Phillips M.A."/>
        </authorList>
    </citation>
    <scope>NUCLEOTIDE SEQUENCE [LARGE SCALE GENOMIC DNA]</scope>
    <source>
        <strain evidence="2">SAF-2024a</strain>
        <tissue evidence="2">Leaf</tissue>
    </source>
</reference>
<name>A0ABD1HWK2_SALDI</name>
<feature type="region of interest" description="Disordered" evidence="1">
    <location>
        <begin position="1"/>
        <end position="28"/>
    </location>
</feature>
<proteinExistence type="predicted"/>
<evidence type="ECO:0000313" key="2">
    <source>
        <dbReference type="EMBL" id="KAL1559953.1"/>
    </source>
</evidence>
<sequence length="122" mass="13957">MDASKKRARDEEAAEILQPNKKEGPNRRRYEFHDGIGVFDFPWLKEGVVFEDHIHEDKFSYVDETFAADRDQSQKLSVSPAVDDECDDDFSFQSLVDDLEPVDCIWSSVIDQPLFGVGSRKG</sequence>
<dbReference type="Proteomes" id="UP001567538">
    <property type="component" value="Unassembled WGS sequence"/>
</dbReference>
<feature type="compositionally biased region" description="Basic and acidic residues" evidence="1">
    <location>
        <begin position="1"/>
        <end position="11"/>
    </location>
</feature>
<protein>
    <submittedName>
        <fullName evidence="2">Uncharacterized protein</fullName>
    </submittedName>
</protein>
<keyword evidence="3" id="KW-1185">Reference proteome</keyword>
<dbReference type="AlphaFoldDB" id="A0ABD1HWK2"/>
<evidence type="ECO:0000313" key="3">
    <source>
        <dbReference type="Proteomes" id="UP001567538"/>
    </source>
</evidence>
<dbReference type="EMBL" id="JBEAFC010000004">
    <property type="protein sequence ID" value="KAL1559953.1"/>
    <property type="molecule type" value="Genomic_DNA"/>
</dbReference>